<dbReference type="AlphaFoldDB" id="A0A175RV36"/>
<organism evidence="9 10">
    <name type="scientific">Aureimonas ureilytica</name>
    <dbReference type="NCBI Taxonomy" id="401562"/>
    <lineage>
        <taxon>Bacteria</taxon>
        <taxon>Pseudomonadati</taxon>
        <taxon>Pseudomonadota</taxon>
        <taxon>Alphaproteobacteria</taxon>
        <taxon>Hyphomicrobiales</taxon>
        <taxon>Aurantimonadaceae</taxon>
        <taxon>Aureimonas</taxon>
    </lineage>
</organism>
<comment type="caution">
    <text evidence="9">The sequence shown here is derived from an EMBL/GenBank/DDBJ whole genome shotgun (WGS) entry which is preliminary data.</text>
</comment>
<dbReference type="PANTHER" id="PTHR21666:SF288">
    <property type="entry name" value="CELL DIVISION PROTEIN YTFB"/>
    <property type="match status" value="1"/>
</dbReference>
<feature type="domain" description="M23ase beta-sheet core" evidence="8">
    <location>
        <begin position="349"/>
        <end position="448"/>
    </location>
</feature>
<dbReference type="PATRIC" id="fig|401562.4.peg.993"/>
<evidence type="ECO:0000313" key="10">
    <source>
        <dbReference type="Proteomes" id="UP000078529"/>
    </source>
</evidence>
<gene>
    <name evidence="9" type="ORF">NS365_06660</name>
</gene>
<dbReference type="GO" id="GO:0004222">
    <property type="term" value="F:metalloendopeptidase activity"/>
    <property type="evidence" value="ECO:0007669"/>
    <property type="project" value="TreeGrafter"/>
</dbReference>
<comment type="cofactor">
    <cofactor evidence="1">
        <name>Zn(2+)</name>
        <dbReference type="ChEBI" id="CHEBI:29105"/>
    </cofactor>
</comment>
<keyword evidence="2" id="KW-0645">Protease</keyword>
<dbReference type="GO" id="GO:0006508">
    <property type="term" value="P:proteolysis"/>
    <property type="evidence" value="ECO:0007669"/>
    <property type="project" value="UniProtKB-KW"/>
</dbReference>
<name>A0A175RV36_9HYPH</name>
<evidence type="ECO:0000256" key="3">
    <source>
        <dbReference type="ARBA" id="ARBA00022723"/>
    </source>
</evidence>
<dbReference type="Gene3D" id="2.70.70.10">
    <property type="entry name" value="Glucose Permease (Domain IIA)"/>
    <property type="match status" value="1"/>
</dbReference>
<dbReference type="InterPro" id="IPR050570">
    <property type="entry name" value="Cell_wall_metabolism_enzyme"/>
</dbReference>
<keyword evidence="3" id="KW-0479">Metal-binding</keyword>
<feature type="compositionally biased region" description="Basic and acidic residues" evidence="7">
    <location>
        <begin position="261"/>
        <end position="278"/>
    </location>
</feature>
<feature type="compositionally biased region" description="Polar residues" evidence="7">
    <location>
        <begin position="454"/>
        <end position="464"/>
    </location>
</feature>
<dbReference type="Proteomes" id="UP000078529">
    <property type="component" value="Unassembled WGS sequence"/>
</dbReference>
<keyword evidence="6" id="KW-0482">Metalloprotease</keyword>
<evidence type="ECO:0000256" key="4">
    <source>
        <dbReference type="ARBA" id="ARBA00022801"/>
    </source>
</evidence>
<keyword evidence="5" id="KW-0862">Zinc</keyword>
<accession>A0A175RV36</accession>
<feature type="region of interest" description="Disordered" evidence="7">
    <location>
        <begin position="1"/>
        <end position="23"/>
    </location>
</feature>
<dbReference type="Pfam" id="PF01551">
    <property type="entry name" value="Peptidase_M23"/>
    <property type="match status" value="1"/>
</dbReference>
<evidence type="ECO:0000256" key="1">
    <source>
        <dbReference type="ARBA" id="ARBA00001947"/>
    </source>
</evidence>
<reference evidence="9 10" key="1">
    <citation type="journal article" date="2016" name="Front. Microbiol.">
        <title>Genomic Resource of Rice Seed Associated Bacteria.</title>
        <authorList>
            <person name="Midha S."/>
            <person name="Bansal K."/>
            <person name="Sharma S."/>
            <person name="Kumar N."/>
            <person name="Patil P.P."/>
            <person name="Chaudhry V."/>
            <person name="Patil P.B."/>
        </authorList>
    </citation>
    <scope>NUCLEOTIDE SEQUENCE [LARGE SCALE GENOMIC DNA]</scope>
    <source>
        <strain evidence="9 10">NS365</strain>
    </source>
</reference>
<dbReference type="SUPFAM" id="SSF51261">
    <property type="entry name" value="Duplicated hybrid motif"/>
    <property type="match status" value="1"/>
</dbReference>
<protein>
    <recommendedName>
        <fullName evidence="8">M23ase beta-sheet core domain-containing protein</fullName>
    </recommendedName>
</protein>
<dbReference type="EMBL" id="LDQA01000015">
    <property type="protein sequence ID" value="KTR06844.1"/>
    <property type="molecule type" value="Genomic_DNA"/>
</dbReference>
<feature type="region of interest" description="Disordered" evidence="7">
    <location>
        <begin position="191"/>
        <end position="220"/>
    </location>
</feature>
<feature type="region of interest" description="Disordered" evidence="7">
    <location>
        <begin position="261"/>
        <end position="296"/>
    </location>
</feature>
<sequence length="464" mass="50180">MVLSRAADGEIAATTEASPNRSRAEALAAERARTEADLKRISAEISLSKEAAQRIDREVAAIKADRERIRSALIESAAEQKRLSGELTKSEDRIAGLGQEEGRIKLSLRERRGVLAEVLAALQRMGRKPPPALLVRPDDALGSVRSAILLGAVVPEIRAQTEALKTDLERLVAVRAQLSDEKTRFADALAKSREEEERLSRLMDEKQKLEAEGRGRIGEETRRAAELGAQATSLQELVASLEQETQRAKEVEERERLAAELARRAADEARRQAEDKAKASGQPPPSEDASPTAPARKAYDIAELRRKMTRLAPTAAFSTMKSRLVKPVAGRETGRFGQDDGTGRLALGDTFAARVGDVVTAPADATVLYSAPFRSYGQLLILDAGDGYHIVLAGMGRIDVAVGQSVLAGEPLATMGAMRVASAAKTDMSSAEPSLYVEFRKDGKPVDPNPWWTDGSSGRTRNDT</sequence>
<evidence type="ECO:0000313" key="9">
    <source>
        <dbReference type="EMBL" id="KTR06844.1"/>
    </source>
</evidence>
<proteinExistence type="predicted"/>
<dbReference type="InterPro" id="IPR016047">
    <property type="entry name" value="M23ase_b-sheet_dom"/>
</dbReference>
<dbReference type="InterPro" id="IPR011055">
    <property type="entry name" value="Dup_hybrid_motif"/>
</dbReference>
<dbReference type="PANTHER" id="PTHR21666">
    <property type="entry name" value="PEPTIDASE-RELATED"/>
    <property type="match status" value="1"/>
</dbReference>
<evidence type="ECO:0000256" key="7">
    <source>
        <dbReference type="SAM" id="MobiDB-lite"/>
    </source>
</evidence>
<dbReference type="CDD" id="cd12797">
    <property type="entry name" value="M23_peptidase"/>
    <property type="match status" value="1"/>
</dbReference>
<keyword evidence="10" id="KW-1185">Reference proteome</keyword>
<feature type="region of interest" description="Disordered" evidence="7">
    <location>
        <begin position="440"/>
        <end position="464"/>
    </location>
</feature>
<evidence type="ECO:0000256" key="6">
    <source>
        <dbReference type="ARBA" id="ARBA00023049"/>
    </source>
</evidence>
<evidence type="ECO:0000256" key="2">
    <source>
        <dbReference type="ARBA" id="ARBA00022670"/>
    </source>
</evidence>
<dbReference type="GO" id="GO:0046872">
    <property type="term" value="F:metal ion binding"/>
    <property type="evidence" value="ECO:0007669"/>
    <property type="project" value="UniProtKB-KW"/>
</dbReference>
<evidence type="ECO:0000259" key="8">
    <source>
        <dbReference type="Pfam" id="PF01551"/>
    </source>
</evidence>
<keyword evidence="4" id="KW-0378">Hydrolase</keyword>
<evidence type="ECO:0000256" key="5">
    <source>
        <dbReference type="ARBA" id="ARBA00022833"/>
    </source>
</evidence>